<feature type="domain" description="DinB-like" evidence="1">
    <location>
        <begin position="259"/>
        <end position="393"/>
    </location>
</feature>
<proteinExistence type="predicted"/>
<evidence type="ECO:0000259" key="1">
    <source>
        <dbReference type="Pfam" id="PF12867"/>
    </source>
</evidence>
<name>A0ABU3NLS3_9CHLR</name>
<reference evidence="2 3" key="1">
    <citation type="submission" date="2023-07" db="EMBL/GenBank/DDBJ databases">
        <title>Novel species of Thermanaerothrix with wide hydrolytic capabilities.</title>
        <authorList>
            <person name="Zayulina K.S."/>
            <person name="Podosokorskaya O.A."/>
            <person name="Elcheninov A.G."/>
        </authorList>
    </citation>
    <scope>NUCLEOTIDE SEQUENCE [LARGE SCALE GENOMIC DNA]</scope>
    <source>
        <strain evidence="2 3">4228-RoL</strain>
    </source>
</reference>
<dbReference type="EMBL" id="JAUHMF010000001">
    <property type="protein sequence ID" value="MDT8896781.1"/>
    <property type="molecule type" value="Genomic_DNA"/>
</dbReference>
<comment type="caution">
    <text evidence="2">The sequence shown here is derived from an EMBL/GenBank/DDBJ whole genome shotgun (WGS) entry which is preliminary data.</text>
</comment>
<dbReference type="CDD" id="cd01427">
    <property type="entry name" value="HAD_like"/>
    <property type="match status" value="1"/>
</dbReference>
<dbReference type="Pfam" id="PF00702">
    <property type="entry name" value="Hydrolase"/>
    <property type="match status" value="1"/>
</dbReference>
<dbReference type="Gene3D" id="1.20.120.1600">
    <property type="match status" value="1"/>
</dbReference>
<dbReference type="InterPro" id="IPR036412">
    <property type="entry name" value="HAD-like_sf"/>
</dbReference>
<dbReference type="SFLD" id="SFLDS00003">
    <property type="entry name" value="Haloacid_Dehalogenase"/>
    <property type="match status" value="1"/>
</dbReference>
<protein>
    <submittedName>
        <fullName evidence="2">DinB family protein</fullName>
    </submittedName>
</protein>
<dbReference type="SFLD" id="SFLDG01129">
    <property type="entry name" value="C1.5:_HAD__Beta-PGM__Phosphata"/>
    <property type="match status" value="1"/>
</dbReference>
<evidence type="ECO:0000313" key="3">
    <source>
        <dbReference type="Proteomes" id="UP001254165"/>
    </source>
</evidence>
<sequence length="406" mass="45500">MTLTILIDLDDTLLINNANLFQEIYLKALAEHLKSYVPPEKLISQLLSATRAMYKKKTPQGTLKETFDAHFYPALGVSPSLLQPLIDEFYIQIFPTLSCYTQPRLEAIDLIQTALSHGHRVVIATNPLFPRVAILERLRWANLPPDTYPFTLIPDYETFHFCKPHPAFLAEILATLRWPEDPAVMIGNSLDEDILPAEALGLPTYWVNETFQSPTDQRHPLSSQGPLSGVGAWLSTIENNTGGIELKTPAAILAVLAVTPAAIENLTRDLPPVLWMVRPAPQEWAVNEIICHLRDVDAEVNLPRLSAILSSDNPFIAGIDTDNWAEARNYHAQDGTEALRSFMATRMLILNQLEPLTPNDWQRTARHAIFGHTSLQELMGFVATHDQTHIRQIGNTIDQVRMSPSD</sequence>
<dbReference type="Gene3D" id="1.20.120.450">
    <property type="entry name" value="dinb family like domain"/>
    <property type="match status" value="1"/>
</dbReference>
<dbReference type="Gene3D" id="3.40.50.1000">
    <property type="entry name" value="HAD superfamily/HAD-like"/>
    <property type="match status" value="1"/>
</dbReference>
<evidence type="ECO:0000313" key="2">
    <source>
        <dbReference type="EMBL" id="MDT8896781.1"/>
    </source>
</evidence>
<gene>
    <name evidence="2" type="ORF">QYE77_00765</name>
</gene>
<dbReference type="SUPFAM" id="SSF56784">
    <property type="entry name" value="HAD-like"/>
    <property type="match status" value="1"/>
</dbReference>
<dbReference type="SUPFAM" id="SSF109854">
    <property type="entry name" value="DinB/YfiT-like putative metalloenzymes"/>
    <property type="match status" value="1"/>
</dbReference>
<dbReference type="Pfam" id="PF12867">
    <property type="entry name" value="DinB_2"/>
    <property type="match status" value="1"/>
</dbReference>
<dbReference type="RefSeq" id="WP_315623306.1">
    <property type="nucleotide sequence ID" value="NZ_JAUHMF010000001.1"/>
</dbReference>
<accession>A0ABU3NLS3</accession>
<dbReference type="Proteomes" id="UP001254165">
    <property type="component" value="Unassembled WGS sequence"/>
</dbReference>
<keyword evidence="3" id="KW-1185">Reference proteome</keyword>
<organism evidence="2 3">
    <name type="scientific">Thermanaerothrix solaris</name>
    <dbReference type="NCBI Taxonomy" id="3058434"/>
    <lineage>
        <taxon>Bacteria</taxon>
        <taxon>Bacillati</taxon>
        <taxon>Chloroflexota</taxon>
        <taxon>Anaerolineae</taxon>
        <taxon>Anaerolineales</taxon>
        <taxon>Anaerolineaceae</taxon>
        <taxon>Thermanaerothrix</taxon>
    </lineage>
</organism>
<dbReference type="InterPro" id="IPR023214">
    <property type="entry name" value="HAD_sf"/>
</dbReference>
<dbReference type="InterPro" id="IPR034660">
    <property type="entry name" value="DinB/YfiT-like"/>
</dbReference>
<dbReference type="InterPro" id="IPR024775">
    <property type="entry name" value="DinB-like"/>
</dbReference>